<protein>
    <recommendedName>
        <fullName evidence="5">Inorganic triphosphatase</fullName>
    </recommendedName>
</protein>
<feature type="domain" description="CYTH" evidence="1">
    <location>
        <begin position="19"/>
        <end position="245"/>
    </location>
</feature>
<dbReference type="PROSITE" id="PS51708">
    <property type="entry name" value="CHAD"/>
    <property type="match status" value="1"/>
</dbReference>
<dbReference type="STRING" id="1101373.A9O67_05155"/>
<dbReference type="InterPro" id="IPR038186">
    <property type="entry name" value="CHAD_dom_sf"/>
</dbReference>
<dbReference type="PANTHER" id="PTHR39569">
    <property type="entry name" value="INORGANIC TRIPHOSPHATASE"/>
    <property type="match status" value="1"/>
</dbReference>
<evidence type="ECO:0000259" key="1">
    <source>
        <dbReference type="PROSITE" id="PS51707"/>
    </source>
</evidence>
<dbReference type="InterPro" id="IPR039013">
    <property type="entry name" value="YgiF"/>
</dbReference>
<dbReference type="PROSITE" id="PS51707">
    <property type="entry name" value="CYTH"/>
    <property type="match status" value="1"/>
</dbReference>
<dbReference type="AlphaFoldDB" id="A0A1A6DUR3"/>
<evidence type="ECO:0008006" key="5">
    <source>
        <dbReference type="Google" id="ProtNLM"/>
    </source>
</evidence>
<name>A0A1A6DUR3_9BURK</name>
<accession>A0A1A6DUR3</accession>
<dbReference type="InterPro" id="IPR033469">
    <property type="entry name" value="CYTH-like_dom_sf"/>
</dbReference>
<dbReference type="EMBL" id="LZDH01000056">
    <property type="protein sequence ID" value="OBS30421.1"/>
    <property type="molecule type" value="Genomic_DNA"/>
</dbReference>
<evidence type="ECO:0000313" key="4">
    <source>
        <dbReference type="Proteomes" id="UP000091969"/>
    </source>
</evidence>
<comment type="caution">
    <text evidence="3">The sequence shown here is derived from an EMBL/GenBank/DDBJ whole genome shotgun (WGS) entry which is preliminary data.</text>
</comment>
<evidence type="ECO:0000259" key="2">
    <source>
        <dbReference type="PROSITE" id="PS51708"/>
    </source>
</evidence>
<evidence type="ECO:0000313" key="3">
    <source>
        <dbReference type="EMBL" id="OBS30421.1"/>
    </source>
</evidence>
<dbReference type="SMART" id="SM00880">
    <property type="entry name" value="CHAD"/>
    <property type="match status" value="1"/>
</dbReference>
<dbReference type="SMART" id="SM01118">
    <property type="entry name" value="CYTH"/>
    <property type="match status" value="1"/>
</dbReference>
<dbReference type="InterPro" id="IPR023577">
    <property type="entry name" value="CYTH_domain"/>
</dbReference>
<dbReference type="Gene3D" id="1.40.20.10">
    <property type="entry name" value="CHAD domain"/>
    <property type="match status" value="1"/>
</dbReference>
<sequence length="531" mass="58157">MTDGAATIGVLYLAEVIVPQEIELKFALPGVRADDALQRLRRHPLLRRRPMRQQRLVNRYYDTPDGWLRTQRCALRIRGIEALPGKASPTGQPTPDTPARRTWEQTLKTAGHGSGALSVRGEWTTPLARPVLDRAALLATALAAAPDLAQRLDALQPVHETRCLRTTWTVRGGDGSVVEVALDAGDIRASGGRAPLLELELELLAGDPAALHALADALASDLPLLPARTSKAEQAQRLGDGTLDQPVVARPLDLPRHADPIAVARAALGDALGQLCDNLLLAARHDDPEAVHQARVGWRRWRSLLRLLRPWLPAPPAHDALRPLLASLGTVRDLDVALTETLPLWGPLFVEDDTAHPDRLRAWQQASRRLTASVRAARRALRAQLSDPATAQALLACATWLQQLPEHVEAPAGWAAERLGRWHARLAHSLRESTHPADAQTTTDALHAARLLAKRLRYGAEAVAPTLPDKAARRVHRWQRDARTWQSRIGRWRDTQRAAELLAEHRADAALTGFLRGVALAGRRAEAHTGD</sequence>
<dbReference type="SUPFAM" id="SSF55154">
    <property type="entry name" value="CYTH-like phosphatases"/>
    <property type="match status" value="1"/>
</dbReference>
<dbReference type="GO" id="GO:0050355">
    <property type="term" value="F:inorganic triphosphate phosphatase activity"/>
    <property type="evidence" value="ECO:0007669"/>
    <property type="project" value="InterPro"/>
</dbReference>
<dbReference type="OrthoDB" id="3034217at2"/>
<dbReference type="Gene3D" id="2.40.320.10">
    <property type="entry name" value="Hypothetical Protein Pfu-838710-001"/>
    <property type="match status" value="1"/>
</dbReference>
<keyword evidence="4" id="KW-1185">Reference proteome</keyword>
<organism evidence="3 4">
    <name type="scientific">Tepidimonas fonticaldi</name>
    <dbReference type="NCBI Taxonomy" id="1101373"/>
    <lineage>
        <taxon>Bacteria</taxon>
        <taxon>Pseudomonadati</taxon>
        <taxon>Pseudomonadota</taxon>
        <taxon>Betaproteobacteria</taxon>
        <taxon>Burkholderiales</taxon>
        <taxon>Tepidimonas</taxon>
    </lineage>
</organism>
<dbReference type="InterPro" id="IPR007899">
    <property type="entry name" value="CHAD_dom"/>
</dbReference>
<dbReference type="Pfam" id="PF05235">
    <property type="entry name" value="CHAD"/>
    <property type="match status" value="1"/>
</dbReference>
<dbReference type="PANTHER" id="PTHR39569:SF1">
    <property type="entry name" value="INORGANIC TRIPHOSPHATASE"/>
    <property type="match status" value="1"/>
</dbReference>
<reference evidence="3 4" key="1">
    <citation type="submission" date="2016-06" db="EMBL/GenBank/DDBJ databases">
        <title>Genome sequence of Tepidimonas fonticaldi PL17.</title>
        <authorList>
            <person name="Pinnaka A.K."/>
        </authorList>
    </citation>
    <scope>NUCLEOTIDE SEQUENCE [LARGE SCALE GENOMIC DNA]</scope>
    <source>
        <strain evidence="3 4">PL17</strain>
    </source>
</reference>
<dbReference type="GO" id="GO:0046872">
    <property type="term" value="F:metal ion binding"/>
    <property type="evidence" value="ECO:0007669"/>
    <property type="project" value="TreeGrafter"/>
</dbReference>
<dbReference type="Pfam" id="PF01928">
    <property type="entry name" value="CYTH"/>
    <property type="match status" value="1"/>
</dbReference>
<feature type="domain" description="CHAD" evidence="2">
    <location>
        <begin position="257"/>
        <end position="531"/>
    </location>
</feature>
<proteinExistence type="predicted"/>
<gene>
    <name evidence="3" type="ORF">A9O67_05155</name>
</gene>
<dbReference type="Proteomes" id="UP000091969">
    <property type="component" value="Unassembled WGS sequence"/>
</dbReference>